<dbReference type="Pfam" id="PF08320">
    <property type="entry name" value="PIG-X"/>
    <property type="match status" value="1"/>
</dbReference>
<evidence type="ECO:0000256" key="7">
    <source>
        <dbReference type="ARBA" id="ARBA00022989"/>
    </source>
</evidence>
<evidence type="ECO:0000256" key="4">
    <source>
        <dbReference type="ARBA" id="ARBA00022502"/>
    </source>
</evidence>
<evidence type="ECO:0000256" key="5">
    <source>
        <dbReference type="ARBA" id="ARBA00022692"/>
    </source>
</evidence>
<evidence type="ECO:0000256" key="3">
    <source>
        <dbReference type="ARBA" id="ARBA00010345"/>
    </source>
</evidence>
<comment type="function">
    <text evidence="10">Stabilizing subunit of the glycosylphosphatidylinositol-mannosyltransferase I complex which catalyzes the transfer of the first mannose, via an alpha-1,4 bond from a dolichol-phosphate-mannose (Dol-P-Man) to the glucosaminyl acyl phosphatidylinositol (GlcN-(acyl)PI) intermediate to generate alpha-D-Man-(1-&gt;4)-alpha-D-GlcN-(1-&gt;6)-(1-radyl,2-acyl-sn-glycero-3-phospho)-2-acyl-inositol and participates in the sixth step of the glycosylphosphatidylinositol-anchor biosynthesis. Probably acts by stabilizing the mannosyltransferase PIGM.</text>
</comment>
<dbReference type="EMBL" id="AP028909">
    <property type="protein sequence ID" value="BES89419.1"/>
    <property type="molecule type" value="Genomic_DNA"/>
</dbReference>
<gene>
    <name evidence="11" type="ORF">NTJ_02226</name>
</gene>
<comment type="subcellular location">
    <subcellularLocation>
        <location evidence="1 10">Endoplasmic reticulum membrane</location>
        <topology evidence="1 10">Single-pass membrane protein</topology>
    </subcellularLocation>
</comment>
<name>A0ABN7ADI8_9HEMI</name>
<dbReference type="InterPro" id="IPR013233">
    <property type="entry name" value="PIG-X/PBN1"/>
</dbReference>
<dbReference type="Proteomes" id="UP001307889">
    <property type="component" value="Chromosome 1"/>
</dbReference>
<sequence>MNLVSLSFLVVALAEESAFEECPLTLNINRSIRNLGFHRNIDYSFEMLGGEELKDCKLCFKQTIPSGLFVNQDQIWELVRLGKLAAHVDGPVDVETPADKSGPHNVYIFTELAPGPVYNASVTLPIHARYHTAKKDGGFEQAFLPLPEVYFSCELMPPQCRDVEYQGQPELSLCPVSPDGTTYRLAKYTIESGANSSEIVIPVGNSSNYEIVQIFTFIVTWAGSHFIYYTILNNKPRDGIS</sequence>
<dbReference type="SMART" id="SM00780">
    <property type="entry name" value="PIG-X"/>
    <property type="match status" value="1"/>
</dbReference>
<keyword evidence="8" id="KW-0472">Membrane</keyword>
<evidence type="ECO:0000256" key="6">
    <source>
        <dbReference type="ARBA" id="ARBA00022824"/>
    </source>
</evidence>
<evidence type="ECO:0000313" key="11">
    <source>
        <dbReference type="EMBL" id="BES89419.1"/>
    </source>
</evidence>
<dbReference type="PANTHER" id="PTHR28650">
    <property type="entry name" value="PHOSPHATIDYLINOSITOL-GLYCAN BIOSYNTHESIS CLASS X PROTEIN"/>
    <property type="match status" value="1"/>
</dbReference>
<evidence type="ECO:0000256" key="8">
    <source>
        <dbReference type="ARBA" id="ARBA00023136"/>
    </source>
</evidence>
<reference evidence="11 12" key="1">
    <citation type="submission" date="2023-09" db="EMBL/GenBank/DDBJ databases">
        <title>Nesidiocoris tenuis whole genome shotgun sequence.</title>
        <authorList>
            <person name="Shibata T."/>
            <person name="Shimoda M."/>
            <person name="Kobayashi T."/>
            <person name="Uehara T."/>
        </authorList>
    </citation>
    <scope>NUCLEOTIDE SEQUENCE [LARGE SCALE GENOMIC DNA]</scope>
    <source>
        <strain evidence="11 12">Japan</strain>
    </source>
</reference>
<accession>A0ABN7ADI8</accession>
<proteinExistence type="inferred from homology"/>
<keyword evidence="6 10" id="KW-0256">Endoplasmic reticulum</keyword>
<evidence type="ECO:0000256" key="10">
    <source>
        <dbReference type="RuleBase" id="RU366056"/>
    </source>
</evidence>
<evidence type="ECO:0000256" key="9">
    <source>
        <dbReference type="ARBA" id="ARBA00023180"/>
    </source>
</evidence>
<keyword evidence="9" id="KW-0325">Glycoprotein</keyword>
<evidence type="ECO:0000256" key="2">
    <source>
        <dbReference type="ARBA" id="ARBA00004687"/>
    </source>
</evidence>
<organism evidence="11 12">
    <name type="scientific">Nesidiocoris tenuis</name>
    <dbReference type="NCBI Taxonomy" id="355587"/>
    <lineage>
        <taxon>Eukaryota</taxon>
        <taxon>Metazoa</taxon>
        <taxon>Ecdysozoa</taxon>
        <taxon>Arthropoda</taxon>
        <taxon>Hexapoda</taxon>
        <taxon>Insecta</taxon>
        <taxon>Pterygota</taxon>
        <taxon>Neoptera</taxon>
        <taxon>Paraneoptera</taxon>
        <taxon>Hemiptera</taxon>
        <taxon>Heteroptera</taxon>
        <taxon>Panheteroptera</taxon>
        <taxon>Cimicomorpha</taxon>
        <taxon>Miridae</taxon>
        <taxon>Dicyphina</taxon>
        <taxon>Nesidiocoris</taxon>
    </lineage>
</organism>
<keyword evidence="7" id="KW-1133">Transmembrane helix</keyword>
<comment type="similarity">
    <text evidence="3 10">Belongs to the PIGX family.</text>
</comment>
<dbReference type="PANTHER" id="PTHR28650:SF1">
    <property type="entry name" value="PHOSPHATIDYLINOSITOL-GLYCAN BIOSYNTHESIS CLASS X PROTEIN"/>
    <property type="match status" value="1"/>
</dbReference>
<comment type="pathway">
    <text evidence="2 10">Glycolipid biosynthesis; glycosylphosphatidylinositol-anchor biosynthesis.</text>
</comment>
<keyword evidence="4 10" id="KW-0337">GPI-anchor biosynthesis</keyword>
<keyword evidence="12" id="KW-1185">Reference proteome</keyword>
<keyword evidence="5" id="KW-0812">Transmembrane</keyword>
<protein>
    <recommendedName>
        <fullName evidence="10">Phosphatidylinositol-glycan biosynthesis class X protein</fullName>
    </recommendedName>
</protein>
<evidence type="ECO:0000313" key="12">
    <source>
        <dbReference type="Proteomes" id="UP001307889"/>
    </source>
</evidence>
<evidence type="ECO:0000256" key="1">
    <source>
        <dbReference type="ARBA" id="ARBA00004389"/>
    </source>
</evidence>
<dbReference type="InterPro" id="IPR040039">
    <property type="entry name" value="PIGX"/>
</dbReference>